<dbReference type="Proteomes" id="UP001500280">
    <property type="component" value="Unassembled WGS sequence"/>
</dbReference>
<reference evidence="5 6" key="1">
    <citation type="journal article" date="2019" name="Int. J. Syst. Evol. Microbiol.">
        <title>The Global Catalogue of Microorganisms (GCM) 10K type strain sequencing project: providing services to taxonomists for standard genome sequencing and annotation.</title>
        <authorList>
            <consortium name="The Broad Institute Genomics Platform"/>
            <consortium name="The Broad Institute Genome Sequencing Center for Infectious Disease"/>
            <person name="Wu L."/>
            <person name="Ma J."/>
        </authorList>
    </citation>
    <scope>NUCLEOTIDE SEQUENCE [LARGE SCALE GENOMIC DNA]</scope>
    <source>
        <strain evidence="5 6">JCM 14307</strain>
    </source>
</reference>
<protein>
    <recommendedName>
        <fullName evidence="7">Peptidase</fullName>
    </recommendedName>
</protein>
<keyword evidence="2" id="KW-0645">Protease</keyword>
<evidence type="ECO:0000256" key="2">
    <source>
        <dbReference type="ARBA" id="ARBA00022670"/>
    </source>
</evidence>
<dbReference type="InterPro" id="IPR029062">
    <property type="entry name" value="Class_I_gatase-like"/>
</dbReference>
<sequence>MRLLLSSWFLTPDNQPLVLSGGRAGIVLNALDGYGVSRARDYGRESRTLESFGYSCEELDLREYFAGPEELTERLGGLDLVWVLGGNAFVLARAMTRAGFRAAVQEQGQRTDFVYGGYSAGACVAGPDLQGIELMDEPGVLPAGYSSSTRPECLGLVPFRIVPHWRSEHAETEGAELAAAYLAERGLEHRRLRDGEMLELHDIS</sequence>
<comment type="similarity">
    <text evidence="1">Belongs to the peptidase S51 family.</text>
</comment>
<evidence type="ECO:0000256" key="4">
    <source>
        <dbReference type="ARBA" id="ARBA00022825"/>
    </source>
</evidence>
<comment type="caution">
    <text evidence="5">The sequence shown here is derived from an EMBL/GenBank/DDBJ whole genome shotgun (WGS) entry which is preliminary data.</text>
</comment>
<dbReference type="Pfam" id="PF03575">
    <property type="entry name" value="Peptidase_S51"/>
    <property type="match status" value="1"/>
</dbReference>
<dbReference type="RefSeq" id="WP_344165495.1">
    <property type="nucleotide sequence ID" value="NZ_BAAANF010000036.1"/>
</dbReference>
<gene>
    <name evidence="5" type="ORF">GCM10009745_82190</name>
</gene>
<organism evidence="5 6">
    <name type="scientific">Kribbella yunnanensis</name>
    <dbReference type="NCBI Taxonomy" id="190194"/>
    <lineage>
        <taxon>Bacteria</taxon>
        <taxon>Bacillati</taxon>
        <taxon>Actinomycetota</taxon>
        <taxon>Actinomycetes</taxon>
        <taxon>Propionibacteriales</taxon>
        <taxon>Kribbellaceae</taxon>
        <taxon>Kribbella</taxon>
    </lineage>
</organism>
<dbReference type="PANTHER" id="PTHR20842:SF0">
    <property type="entry name" value="ALPHA-ASPARTYL DIPEPTIDASE"/>
    <property type="match status" value="1"/>
</dbReference>
<proteinExistence type="inferred from homology"/>
<keyword evidence="4" id="KW-0720">Serine protease</keyword>
<evidence type="ECO:0000313" key="6">
    <source>
        <dbReference type="Proteomes" id="UP001500280"/>
    </source>
</evidence>
<evidence type="ECO:0008006" key="7">
    <source>
        <dbReference type="Google" id="ProtNLM"/>
    </source>
</evidence>
<dbReference type="PANTHER" id="PTHR20842">
    <property type="entry name" value="PROTEASE S51 ALPHA-ASPARTYL DIPEPTIDASE"/>
    <property type="match status" value="1"/>
</dbReference>
<dbReference type="Gene3D" id="3.40.50.880">
    <property type="match status" value="1"/>
</dbReference>
<dbReference type="SUPFAM" id="SSF52317">
    <property type="entry name" value="Class I glutamine amidotransferase-like"/>
    <property type="match status" value="1"/>
</dbReference>
<keyword evidence="3" id="KW-0378">Hydrolase</keyword>
<keyword evidence="6" id="KW-1185">Reference proteome</keyword>
<evidence type="ECO:0000313" key="5">
    <source>
        <dbReference type="EMBL" id="GAA1720688.1"/>
    </source>
</evidence>
<evidence type="ECO:0000256" key="3">
    <source>
        <dbReference type="ARBA" id="ARBA00022801"/>
    </source>
</evidence>
<accession>A0ABN2JA45</accession>
<name>A0ABN2JA45_9ACTN</name>
<dbReference type="InterPro" id="IPR005320">
    <property type="entry name" value="Peptidase_S51"/>
</dbReference>
<dbReference type="EMBL" id="BAAANF010000036">
    <property type="protein sequence ID" value="GAA1720688.1"/>
    <property type="molecule type" value="Genomic_DNA"/>
</dbReference>
<evidence type="ECO:0000256" key="1">
    <source>
        <dbReference type="ARBA" id="ARBA00006534"/>
    </source>
</evidence>